<sequence length="68" mass="7495">MASIQDSPLRPSTCCRRKKNNPGQRRDGAPINSTLHFPMSFRTCGAISWLTDRAADNRTPALKPVVLA</sequence>
<proteinExistence type="predicted"/>
<dbReference type="HOGENOM" id="CLU_2793421_0_0_1"/>
<evidence type="ECO:0000313" key="2">
    <source>
        <dbReference type="EMBL" id="KIL71201.1"/>
    </source>
</evidence>
<name>A0A0C2XNN5_AMAMK</name>
<dbReference type="AlphaFoldDB" id="A0A0C2XNN5"/>
<dbReference type="Proteomes" id="UP000054549">
    <property type="component" value="Unassembled WGS sequence"/>
</dbReference>
<organism evidence="2 3">
    <name type="scientific">Amanita muscaria (strain Koide BX008)</name>
    <dbReference type="NCBI Taxonomy" id="946122"/>
    <lineage>
        <taxon>Eukaryota</taxon>
        <taxon>Fungi</taxon>
        <taxon>Dikarya</taxon>
        <taxon>Basidiomycota</taxon>
        <taxon>Agaricomycotina</taxon>
        <taxon>Agaricomycetes</taxon>
        <taxon>Agaricomycetidae</taxon>
        <taxon>Agaricales</taxon>
        <taxon>Pluteineae</taxon>
        <taxon>Amanitaceae</taxon>
        <taxon>Amanita</taxon>
    </lineage>
</organism>
<feature type="region of interest" description="Disordered" evidence="1">
    <location>
        <begin position="1"/>
        <end position="33"/>
    </location>
</feature>
<keyword evidence="3" id="KW-1185">Reference proteome</keyword>
<dbReference type="InParanoid" id="A0A0C2XNN5"/>
<dbReference type="EMBL" id="KN818222">
    <property type="protein sequence ID" value="KIL71201.1"/>
    <property type="molecule type" value="Genomic_DNA"/>
</dbReference>
<protein>
    <submittedName>
        <fullName evidence="2">Uncharacterized protein</fullName>
    </submittedName>
</protein>
<gene>
    <name evidence="2" type="ORF">M378DRAFT_154694</name>
</gene>
<accession>A0A0C2XNN5</accession>
<evidence type="ECO:0000256" key="1">
    <source>
        <dbReference type="SAM" id="MobiDB-lite"/>
    </source>
</evidence>
<evidence type="ECO:0000313" key="3">
    <source>
        <dbReference type="Proteomes" id="UP000054549"/>
    </source>
</evidence>
<reference evidence="2 3" key="1">
    <citation type="submission" date="2014-04" db="EMBL/GenBank/DDBJ databases">
        <title>Evolutionary Origins and Diversification of the Mycorrhizal Mutualists.</title>
        <authorList>
            <consortium name="DOE Joint Genome Institute"/>
            <consortium name="Mycorrhizal Genomics Consortium"/>
            <person name="Kohler A."/>
            <person name="Kuo A."/>
            <person name="Nagy L.G."/>
            <person name="Floudas D."/>
            <person name="Copeland A."/>
            <person name="Barry K.W."/>
            <person name="Cichocki N."/>
            <person name="Veneault-Fourrey C."/>
            <person name="LaButti K."/>
            <person name="Lindquist E.A."/>
            <person name="Lipzen A."/>
            <person name="Lundell T."/>
            <person name="Morin E."/>
            <person name="Murat C."/>
            <person name="Riley R."/>
            <person name="Ohm R."/>
            <person name="Sun H."/>
            <person name="Tunlid A."/>
            <person name="Henrissat B."/>
            <person name="Grigoriev I.V."/>
            <person name="Hibbett D.S."/>
            <person name="Martin F."/>
        </authorList>
    </citation>
    <scope>NUCLEOTIDE SEQUENCE [LARGE SCALE GENOMIC DNA]</scope>
    <source>
        <strain evidence="2 3">Koide BX008</strain>
    </source>
</reference>